<protein>
    <submittedName>
        <fullName evidence="1">Uncharacterized protein</fullName>
    </submittedName>
</protein>
<organism evidence="1 2">
    <name type="scientific">Brachionus plicatilis</name>
    <name type="common">Marine rotifer</name>
    <name type="synonym">Brachionus muelleri</name>
    <dbReference type="NCBI Taxonomy" id="10195"/>
    <lineage>
        <taxon>Eukaryota</taxon>
        <taxon>Metazoa</taxon>
        <taxon>Spiralia</taxon>
        <taxon>Gnathifera</taxon>
        <taxon>Rotifera</taxon>
        <taxon>Eurotatoria</taxon>
        <taxon>Monogononta</taxon>
        <taxon>Pseudotrocha</taxon>
        <taxon>Ploima</taxon>
        <taxon>Brachionidae</taxon>
        <taxon>Brachionus</taxon>
    </lineage>
</organism>
<comment type="caution">
    <text evidence="1">The sequence shown here is derived from an EMBL/GenBank/DDBJ whole genome shotgun (WGS) entry which is preliminary data.</text>
</comment>
<proteinExistence type="predicted"/>
<keyword evidence="2" id="KW-1185">Reference proteome</keyword>
<evidence type="ECO:0000313" key="2">
    <source>
        <dbReference type="Proteomes" id="UP000276133"/>
    </source>
</evidence>
<dbReference type="Proteomes" id="UP000276133">
    <property type="component" value="Unassembled WGS sequence"/>
</dbReference>
<evidence type="ECO:0000313" key="1">
    <source>
        <dbReference type="EMBL" id="RNA14389.1"/>
    </source>
</evidence>
<sequence>MLLRMFPIVDAETFVEFATYIYQRIGPIRYFRILDEKARPDTVVFVKFYADQDHNTSSKSD</sequence>
<name>A0A3M7QT44_BRAPC</name>
<dbReference type="EMBL" id="REGN01005204">
    <property type="protein sequence ID" value="RNA14389.1"/>
    <property type="molecule type" value="Genomic_DNA"/>
</dbReference>
<dbReference type="AlphaFoldDB" id="A0A3M7QT44"/>
<accession>A0A3M7QT44</accession>
<reference evidence="1 2" key="1">
    <citation type="journal article" date="2018" name="Sci. Rep.">
        <title>Genomic signatures of local adaptation to the degree of environmental predictability in rotifers.</title>
        <authorList>
            <person name="Franch-Gras L."/>
            <person name="Hahn C."/>
            <person name="Garcia-Roger E.M."/>
            <person name="Carmona M.J."/>
            <person name="Serra M."/>
            <person name="Gomez A."/>
        </authorList>
    </citation>
    <scope>NUCLEOTIDE SEQUENCE [LARGE SCALE GENOMIC DNA]</scope>
    <source>
        <strain evidence="1">HYR1</strain>
    </source>
</reference>
<gene>
    <name evidence="1" type="ORF">BpHYR1_039568</name>
</gene>